<dbReference type="EMBL" id="PYHR01000002">
    <property type="protein sequence ID" value="PWD50498.1"/>
    <property type="molecule type" value="Genomic_DNA"/>
</dbReference>
<comment type="caution">
    <text evidence="1">The sequence shown here is derived from an EMBL/GenBank/DDBJ whole genome shotgun (WGS) entry which is preliminary data.</text>
</comment>
<keyword evidence="2" id="KW-1185">Reference proteome</keyword>
<dbReference type="SUPFAM" id="SSF56112">
    <property type="entry name" value="Protein kinase-like (PK-like)"/>
    <property type="match status" value="1"/>
</dbReference>
<evidence type="ECO:0000313" key="1">
    <source>
        <dbReference type="EMBL" id="PWD50498.1"/>
    </source>
</evidence>
<dbReference type="Proteomes" id="UP000245166">
    <property type="component" value="Unassembled WGS sequence"/>
</dbReference>
<proteinExistence type="predicted"/>
<evidence type="ECO:0000313" key="2">
    <source>
        <dbReference type="Proteomes" id="UP000245166"/>
    </source>
</evidence>
<dbReference type="Gene3D" id="3.90.1200.10">
    <property type="match status" value="1"/>
</dbReference>
<reference evidence="1 2" key="1">
    <citation type="submission" date="2018-03" db="EMBL/GenBank/DDBJ databases">
        <title>Genome assembly of novel Miniimonas species PCH200.</title>
        <authorList>
            <person name="Thakur V."/>
            <person name="Kumar V."/>
            <person name="Singh D."/>
        </authorList>
    </citation>
    <scope>NUCLEOTIDE SEQUENCE [LARGE SCALE GENOMIC DNA]</scope>
    <source>
        <strain evidence="1 2">PCH200</strain>
    </source>
</reference>
<organism evidence="1 2">
    <name type="scientific">Serinibacter arcticus</name>
    <dbReference type="NCBI Taxonomy" id="1655435"/>
    <lineage>
        <taxon>Bacteria</taxon>
        <taxon>Bacillati</taxon>
        <taxon>Actinomycetota</taxon>
        <taxon>Actinomycetes</taxon>
        <taxon>Micrococcales</taxon>
        <taxon>Beutenbergiaceae</taxon>
        <taxon>Serinibacter</taxon>
    </lineage>
</organism>
<accession>A0A2U1ZU35</accession>
<sequence>MGAMTRTARTTTAPAAGLLCGPGAEDLVRAAIGLTPEVELAVRVDRVQHRTDGTSVGYDVTYDASGAVSDYLVASTAPLALAAGGVALLQDGELDVAVWRHPGDPALPGLAAACDVAAVAAWLPGTTGLEVVTYRPLRRAVVRATGVDGVTGYLKVVRPAVADRLVRQHVGTAALGSPRVTARPAPGVLVLAEVPGATLAEAIADGRRAPDLDEIVALLDRMDPACASLGSTTSFAQDLPAQLLALTGVLDGDVAVRLRRLADAVVARIARTARRWPVVPTHGDLHAANLVVRPGPTAELAGVLDVDRVGGGHRVDDLACLFAHASVAATSTDGSAAADVAAQRARTAVERWWAQARRTDAGDAAALAARTAAVVLALVGVVAPERVTALLDLAGAWCARASLPTVPLPRSVASGNPTTITTKEMS</sequence>
<protein>
    <submittedName>
        <fullName evidence="1">Uncharacterized protein</fullName>
    </submittedName>
</protein>
<name>A0A2U1ZU35_9MICO</name>
<dbReference type="AlphaFoldDB" id="A0A2U1ZU35"/>
<gene>
    <name evidence="1" type="ORF">C8046_07365</name>
</gene>
<dbReference type="InterPro" id="IPR011009">
    <property type="entry name" value="Kinase-like_dom_sf"/>
</dbReference>